<evidence type="ECO:0000256" key="8">
    <source>
        <dbReference type="ARBA" id="ARBA00023136"/>
    </source>
</evidence>
<feature type="transmembrane region" description="Helical" evidence="9">
    <location>
        <begin position="534"/>
        <end position="551"/>
    </location>
</feature>
<feature type="transmembrane region" description="Helical" evidence="9">
    <location>
        <begin position="997"/>
        <end position="1022"/>
    </location>
</feature>
<feature type="transmembrane region" description="Helical" evidence="9">
    <location>
        <begin position="341"/>
        <end position="358"/>
    </location>
</feature>
<dbReference type="InterPro" id="IPR004764">
    <property type="entry name" value="MdtF-like"/>
</dbReference>
<keyword evidence="7 9" id="KW-1133">Transmembrane helix</keyword>
<gene>
    <name evidence="10" type="ORF">GR316_07800</name>
</gene>
<dbReference type="GO" id="GO:0042910">
    <property type="term" value="F:xenobiotic transmembrane transporter activity"/>
    <property type="evidence" value="ECO:0007669"/>
    <property type="project" value="TreeGrafter"/>
</dbReference>
<feature type="transmembrane region" description="Helical" evidence="9">
    <location>
        <begin position="895"/>
        <end position="915"/>
    </location>
</feature>
<dbReference type="NCBIfam" id="NF000282">
    <property type="entry name" value="RND_permease_1"/>
    <property type="match status" value="1"/>
</dbReference>
<keyword evidence="8 9" id="KW-0472">Membrane</keyword>
<dbReference type="GO" id="GO:0009636">
    <property type="term" value="P:response to toxic substance"/>
    <property type="evidence" value="ECO:0007669"/>
    <property type="project" value="UniProtKB-ARBA"/>
</dbReference>
<dbReference type="Pfam" id="PF00873">
    <property type="entry name" value="ACR_tran"/>
    <property type="match status" value="1"/>
</dbReference>
<reference evidence="10" key="1">
    <citation type="submission" date="2020-01" db="EMBL/GenBank/DDBJ databases">
        <authorList>
            <person name="Yang Y."/>
            <person name="Kwon Y.M."/>
        </authorList>
    </citation>
    <scope>NUCLEOTIDE SEQUENCE</scope>
    <source>
        <strain evidence="10">PG104</strain>
    </source>
</reference>
<keyword evidence="4" id="KW-1003">Cell membrane</keyword>
<dbReference type="Gene3D" id="3.30.2090.10">
    <property type="entry name" value="Multidrug efflux transporter AcrB TolC docking domain, DN and DC subdomains"/>
    <property type="match status" value="2"/>
</dbReference>
<evidence type="ECO:0000256" key="3">
    <source>
        <dbReference type="ARBA" id="ARBA00022448"/>
    </source>
</evidence>
<dbReference type="FunFam" id="1.20.1640.10:FF:000001">
    <property type="entry name" value="Efflux pump membrane transporter"/>
    <property type="match status" value="1"/>
</dbReference>
<feature type="transmembrane region" description="Helical" evidence="9">
    <location>
        <begin position="392"/>
        <end position="412"/>
    </location>
</feature>
<dbReference type="EMBL" id="CP047289">
    <property type="protein sequence ID" value="QUS36180.1"/>
    <property type="molecule type" value="Genomic_DNA"/>
</dbReference>
<feature type="transmembrane region" description="Helical" evidence="9">
    <location>
        <begin position="472"/>
        <end position="496"/>
    </location>
</feature>
<dbReference type="KEGG" id="fap:GR316_07800"/>
<comment type="caution">
    <text evidence="9">Lacks conserved residue(s) required for the propagation of feature annotation.</text>
</comment>
<feature type="transmembrane region" description="Helical" evidence="9">
    <location>
        <begin position="440"/>
        <end position="466"/>
    </location>
</feature>
<dbReference type="Gene3D" id="3.30.70.1320">
    <property type="entry name" value="Multidrug efflux transporter AcrB pore domain like"/>
    <property type="match status" value="1"/>
</dbReference>
<dbReference type="NCBIfam" id="TIGR00915">
    <property type="entry name" value="2A0602"/>
    <property type="match status" value="1"/>
</dbReference>
<dbReference type="InterPro" id="IPR001036">
    <property type="entry name" value="Acrflvin-R"/>
</dbReference>
<organism evidence="10 11">
    <name type="scientific">Falsirhodobacter algicola</name>
    <dbReference type="NCBI Taxonomy" id="2692330"/>
    <lineage>
        <taxon>Bacteria</taxon>
        <taxon>Pseudomonadati</taxon>
        <taxon>Pseudomonadota</taxon>
        <taxon>Alphaproteobacteria</taxon>
        <taxon>Rhodobacterales</taxon>
        <taxon>Paracoccaceae</taxon>
        <taxon>Falsirhodobacter</taxon>
    </lineage>
</organism>
<dbReference type="RefSeq" id="WP_211783400.1">
    <property type="nucleotide sequence ID" value="NZ_CP047289.1"/>
</dbReference>
<dbReference type="Gene3D" id="1.20.1640.10">
    <property type="entry name" value="Multidrug efflux transporter AcrB transmembrane domain"/>
    <property type="match status" value="2"/>
</dbReference>
<dbReference type="Gene3D" id="3.30.70.1440">
    <property type="entry name" value="Multidrug efflux transporter AcrB pore domain"/>
    <property type="match status" value="1"/>
</dbReference>
<feature type="transmembrane region" description="Helical" evidence="9">
    <location>
        <begin position="967"/>
        <end position="985"/>
    </location>
</feature>
<comment type="subcellular location">
    <subcellularLocation>
        <location evidence="1 9">Cell inner membrane</location>
        <topology evidence="1 9">Multi-pass membrane protein</topology>
    </subcellularLocation>
</comment>
<evidence type="ECO:0000256" key="2">
    <source>
        <dbReference type="ARBA" id="ARBA00010942"/>
    </source>
</evidence>
<evidence type="ECO:0000313" key="10">
    <source>
        <dbReference type="EMBL" id="QUS36180.1"/>
    </source>
</evidence>
<dbReference type="PANTHER" id="PTHR32063:SF13">
    <property type="entry name" value="MULTIDRUG EFFLUX PUMP SUBUNIT ACRB-RELATED"/>
    <property type="match status" value="1"/>
</dbReference>
<dbReference type="Gene3D" id="3.30.70.1430">
    <property type="entry name" value="Multidrug efflux transporter AcrB pore domain"/>
    <property type="match status" value="2"/>
</dbReference>
<dbReference type="AlphaFoldDB" id="A0A8J8MT08"/>
<dbReference type="Proteomes" id="UP000679284">
    <property type="component" value="Chromosome"/>
</dbReference>
<evidence type="ECO:0000256" key="4">
    <source>
        <dbReference type="ARBA" id="ARBA00022475"/>
    </source>
</evidence>
<name>A0A8J8MT08_9RHOB</name>
<accession>A0A8J8MT08</accession>
<dbReference type="PANTHER" id="PTHR32063">
    <property type="match status" value="1"/>
</dbReference>
<evidence type="ECO:0000313" key="11">
    <source>
        <dbReference type="Proteomes" id="UP000679284"/>
    </source>
</evidence>
<keyword evidence="11" id="KW-1185">Reference proteome</keyword>
<protein>
    <recommendedName>
        <fullName evidence="9">Efflux pump membrane transporter</fullName>
    </recommendedName>
</protein>
<proteinExistence type="inferred from homology"/>
<comment type="similarity">
    <text evidence="2 9">Belongs to the resistance-nodulation-cell division (RND) (TC 2.A.6) family.</text>
</comment>
<evidence type="ECO:0000256" key="6">
    <source>
        <dbReference type="ARBA" id="ARBA00022692"/>
    </source>
</evidence>
<dbReference type="FunFam" id="3.30.70.1430:FF:000001">
    <property type="entry name" value="Efflux pump membrane transporter"/>
    <property type="match status" value="1"/>
</dbReference>
<dbReference type="SUPFAM" id="SSF82714">
    <property type="entry name" value="Multidrug efflux transporter AcrB TolC docking domain, DN and DC subdomains"/>
    <property type="match status" value="2"/>
</dbReference>
<dbReference type="SUPFAM" id="SSF82866">
    <property type="entry name" value="Multidrug efflux transporter AcrB transmembrane domain"/>
    <property type="match status" value="2"/>
</dbReference>
<evidence type="ECO:0000256" key="1">
    <source>
        <dbReference type="ARBA" id="ARBA00004429"/>
    </source>
</evidence>
<evidence type="ECO:0000256" key="9">
    <source>
        <dbReference type="RuleBase" id="RU364070"/>
    </source>
</evidence>
<evidence type="ECO:0000256" key="5">
    <source>
        <dbReference type="ARBA" id="ARBA00022519"/>
    </source>
</evidence>
<dbReference type="PRINTS" id="PR00702">
    <property type="entry name" value="ACRIFLAVINRP"/>
</dbReference>
<keyword evidence="3 9" id="KW-0813">Transport</keyword>
<dbReference type="InterPro" id="IPR027463">
    <property type="entry name" value="AcrB_DN_DC_subdom"/>
</dbReference>
<dbReference type="SUPFAM" id="SSF82693">
    <property type="entry name" value="Multidrug efflux transporter AcrB pore domain, PN1, PN2, PC1 and PC2 subdomains"/>
    <property type="match status" value="4"/>
</dbReference>
<evidence type="ECO:0000256" key="7">
    <source>
        <dbReference type="ARBA" id="ARBA00022989"/>
    </source>
</evidence>
<dbReference type="GO" id="GO:0005886">
    <property type="term" value="C:plasma membrane"/>
    <property type="evidence" value="ECO:0007669"/>
    <property type="project" value="UniProtKB-SubCell"/>
</dbReference>
<sequence>MARFFIHRPVFAWVLAIVTMLFGALGISTLPISQYPEVSPPTVRISASYTGASAEAVQNSVTTVIEDAMTGLDGLLYMTSASSRGSSSITMIFDDDVDGDDAQVDVQNQLSRVLSQLPDTVQDNGVTVRQSTTSILMVGALVSSDDRFTPLQLADMLEKTVEGPIQRTPGVSGINIFGSGYAMRIWLDPDRLVQYQLTPQDVTNAVSAQNSTVTVGSLGDQPTSDVQQFTAEITAQSQLTTVDEFRNILLKTGDDGAAVRLGDVARVEIGQEDYGRDSRFSRHSAAGFGVNLQSGANAVETAANVRATLDAMAGAFPEGVNIEYAYDTSPFVQLSIEKVEHTLIEAIVLVFIVMLIFLQNWRATLIPTLAVPVVLLGTFGILSVLGYSINTLTMFAMVLAIGLLVDDAIVVVENVERVMEEDGLGPVEATEKSMGQITGALVGIGMILSVVFLPMAFFGGSTGIIYRQFSVTIISAMVLSVLVALVLTPALCATLLRPRRHDGGNAAARWFNRGFERFTRGYVRTNSRILRRPFAALAALAVVVGLIWSMASNISSSFLPDEDRGLLMVIVRLPEGSTSTQTDAVVRKVEDYLLDKEGDAVASTFAALGFGFGGNSQNAGIVFVRLKDFDERAGHPELSASAVAQRANAHFREINRQGRLIVTQPPAIPGMGNSSGFNMYLIDQSGLGQTALRKAANDLVAAATADGSVTGLQGNEDSDQTALRIDIDAQKAQSFGLSLSEVNAMLSIIFSGRDVNDFEMGADLRPVIVQGDAPFRMQPDDVYRWRARNTDGEMVPFSSFATLGWDTIPATLDHYGGSSAIEITGDPAVGVSSGQAMTRMEELVSELPGGYGSAWTGLSYQERLSGNQAPFLYAISVLVVFLCLAALYESWSIPVAVLLAVPVGVLGALAAALVMGQANDVYFKVGLLTTIGLAAKNAILVVEFAVDLQRQGRSLIDATLEAARQRLRPILMTSFAFILGVVPLATATGAGAGAQNAIGIGVLGGMTAATALGIFLVPAFFVSVRRIFARKSA</sequence>
<feature type="transmembrane region" description="Helical" evidence="9">
    <location>
        <begin position="365"/>
        <end position="386"/>
    </location>
</feature>
<dbReference type="GO" id="GO:0015562">
    <property type="term" value="F:efflux transmembrane transporter activity"/>
    <property type="evidence" value="ECO:0007669"/>
    <property type="project" value="InterPro"/>
</dbReference>
<keyword evidence="6 9" id="KW-0812">Transmembrane</keyword>
<feature type="transmembrane region" description="Helical" evidence="9">
    <location>
        <begin position="871"/>
        <end position="888"/>
    </location>
</feature>
<keyword evidence="5 9" id="KW-0997">Cell inner membrane</keyword>